<evidence type="ECO:0000256" key="8">
    <source>
        <dbReference type="HAMAP-Rule" id="MF_01161"/>
    </source>
</evidence>
<evidence type="ECO:0000256" key="4">
    <source>
        <dbReference type="ARBA" id="ARBA00022694"/>
    </source>
</evidence>
<keyword evidence="2 8" id="KW-0963">Cytoplasm</keyword>
<dbReference type="Proteomes" id="UP000469523">
    <property type="component" value="Unassembled WGS sequence"/>
</dbReference>
<dbReference type="SMART" id="SM00977">
    <property type="entry name" value="TilS_C"/>
    <property type="match status" value="1"/>
</dbReference>
<dbReference type="PANTHER" id="PTHR43033">
    <property type="entry name" value="TRNA(ILE)-LYSIDINE SYNTHASE-RELATED"/>
    <property type="match status" value="1"/>
</dbReference>
<dbReference type="GO" id="GO:0006400">
    <property type="term" value="P:tRNA modification"/>
    <property type="evidence" value="ECO:0007669"/>
    <property type="project" value="UniProtKB-UniRule"/>
</dbReference>
<dbReference type="NCBIfam" id="TIGR02433">
    <property type="entry name" value="lysidine_TilS_C"/>
    <property type="match status" value="1"/>
</dbReference>
<evidence type="ECO:0000259" key="9">
    <source>
        <dbReference type="SMART" id="SM00977"/>
    </source>
</evidence>
<keyword evidence="3 8" id="KW-0436">Ligase</keyword>
<dbReference type="GO" id="GO:0005737">
    <property type="term" value="C:cytoplasm"/>
    <property type="evidence" value="ECO:0007669"/>
    <property type="project" value="UniProtKB-SubCell"/>
</dbReference>
<feature type="binding site" evidence="8">
    <location>
        <begin position="26"/>
        <end position="31"/>
    </location>
    <ligand>
        <name>ATP</name>
        <dbReference type="ChEBI" id="CHEBI:30616"/>
    </ligand>
</feature>
<feature type="domain" description="Lysidine-tRNA(Ile) synthetase C-terminal" evidence="9">
    <location>
        <begin position="383"/>
        <end position="455"/>
    </location>
</feature>
<evidence type="ECO:0000256" key="6">
    <source>
        <dbReference type="ARBA" id="ARBA00022840"/>
    </source>
</evidence>
<dbReference type="HAMAP" id="MF_01161">
    <property type="entry name" value="tRNA_Ile_lys_synt"/>
    <property type="match status" value="1"/>
</dbReference>
<dbReference type="SUPFAM" id="SSF52402">
    <property type="entry name" value="Adenine nucleotide alpha hydrolases-like"/>
    <property type="match status" value="1"/>
</dbReference>
<evidence type="ECO:0000256" key="2">
    <source>
        <dbReference type="ARBA" id="ARBA00022490"/>
    </source>
</evidence>
<keyword evidence="5 8" id="KW-0547">Nucleotide-binding</keyword>
<dbReference type="NCBIfam" id="TIGR02432">
    <property type="entry name" value="lysidine_TilS_N"/>
    <property type="match status" value="1"/>
</dbReference>
<evidence type="ECO:0000313" key="11">
    <source>
        <dbReference type="Proteomes" id="UP000469523"/>
    </source>
</evidence>
<reference evidence="10 11" key="1">
    <citation type="submission" date="2019-09" db="EMBL/GenBank/DDBJ databases">
        <title>In-depth cultivation of the pig gut microbiome towards novel bacterial diversity and tailored functional studies.</title>
        <authorList>
            <person name="Wylensek D."/>
            <person name="Hitch T.C.A."/>
            <person name="Clavel T."/>
        </authorList>
    </citation>
    <scope>NUCLEOTIDE SEQUENCE [LARGE SCALE GENOMIC DNA]</scope>
    <source>
        <strain evidence="10 11">WCA3-693-APC-4?</strain>
    </source>
</reference>
<dbReference type="SUPFAM" id="SSF56037">
    <property type="entry name" value="PheT/TilS domain"/>
    <property type="match status" value="1"/>
</dbReference>
<dbReference type="SUPFAM" id="SSF82829">
    <property type="entry name" value="MesJ substrate recognition domain-like"/>
    <property type="match status" value="1"/>
</dbReference>
<name>A0A6N7XX16_9FIRM</name>
<protein>
    <recommendedName>
        <fullName evidence="8">tRNA(Ile)-lysidine synthase</fullName>
        <ecNumber evidence="8">6.3.4.19</ecNumber>
    </recommendedName>
    <alternativeName>
        <fullName evidence="8">tRNA(Ile)-2-lysyl-cytidine synthase</fullName>
    </alternativeName>
    <alternativeName>
        <fullName evidence="8">tRNA(Ile)-lysidine synthetase</fullName>
    </alternativeName>
</protein>
<comment type="similarity">
    <text evidence="8">Belongs to the tRNA(Ile)-lysidine synthase family.</text>
</comment>
<dbReference type="Gene3D" id="3.40.50.620">
    <property type="entry name" value="HUPs"/>
    <property type="match status" value="1"/>
</dbReference>
<dbReference type="Pfam" id="PF11734">
    <property type="entry name" value="TilS_C"/>
    <property type="match status" value="1"/>
</dbReference>
<evidence type="ECO:0000256" key="3">
    <source>
        <dbReference type="ARBA" id="ARBA00022598"/>
    </source>
</evidence>
<dbReference type="CDD" id="cd01992">
    <property type="entry name" value="TilS_N"/>
    <property type="match status" value="1"/>
</dbReference>
<keyword evidence="6 8" id="KW-0067">ATP-binding</keyword>
<dbReference type="InterPro" id="IPR012795">
    <property type="entry name" value="tRNA_Ile_lys_synt_N"/>
</dbReference>
<dbReference type="EMBL" id="VUNQ01000010">
    <property type="protein sequence ID" value="MSU01035.1"/>
    <property type="molecule type" value="Genomic_DNA"/>
</dbReference>
<dbReference type="RefSeq" id="WP_154439454.1">
    <property type="nucleotide sequence ID" value="NZ_VUNQ01000010.1"/>
</dbReference>
<sequence length="458" mass="52937">MKEKVLAAIKEYNLIEENDNIIVGVSGGPDSMALLYSLLEVQNSIPFNVHIAHVNHGVRGDDAESDQLFVERIAKELNLPYYTKNVDMVGYGKEKGISSEEAGRELRYGFFRDILLKVGKGKIAVAHNKNDQAETLVMRFLRGTGIDGLKGMEFRVEDIIRPILGIDRREIESYIEKNKIETVLDKTNLEPIYSRNKVRLELIPYIEENFNPNIINTLWRMSNIAATDGRFLEEYSKERFNIIVKNKDKHSIILESGKFLKEHKSIQQRIIRVAIENLNGTLQGITETQINIVLRLFLALETGKEVHLSNNIVAKTRYNDLIIAKDHERDVVKYFYKLGIGETNLEGIEYSFKVRVFPKEKNLILDKSKNTRYFDFDMVKGSLGVRNRLDGDRIRPFGMKGTKKLKDYFIDEKIPKELRDRIPLIVDEENIIWVVGYRTNDLYKITENTKKILSISYN</sequence>
<dbReference type="InterPro" id="IPR020825">
    <property type="entry name" value="Phe-tRNA_synthase-like_B3/B4"/>
</dbReference>
<proteinExistence type="inferred from homology"/>
<dbReference type="InterPro" id="IPR012796">
    <property type="entry name" value="Lysidine-tRNA-synth_C"/>
</dbReference>
<dbReference type="AlphaFoldDB" id="A0A6N7XX16"/>
<organism evidence="10 11">
    <name type="scientific">Tissierella pigra</name>
    <dbReference type="NCBI Taxonomy" id="2607614"/>
    <lineage>
        <taxon>Bacteria</taxon>
        <taxon>Bacillati</taxon>
        <taxon>Bacillota</taxon>
        <taxon>Tissierellia</taxon>
        <taxon>Tissierellales</taxon>
        <taxon>Tissierellaceae</taxon>
        <taxon>Tissierella</taxon>
    </lineage>
</organism>
<dbReference type="PANTHER" id="PTHR43033:SF1">
    <property type="entry name" value="TRNA(ILE)-LYSIDINE SYNTHASE-RELATED"/>
    <property type="match status" value="1"/>
</dbReference>
<dbReference type="GO" id="GO:0005524">
    <property type="term" value="F:ATP binding"/>
    <property type="evidence" value="ECO:0007669"/>
    <property type="project" value="UniProtKB-UniRule"/>
</dbReference>
<keyword evidence="4 8" id="KW-0819">tRNA processing</keyword>
<dbReference type="InterPro" id="IPR011063">
    <property type="entry name" value="TilS/TtcA_N"/>
</dbReference>
<evidence type="ECO:0000256" key="5">
    <source>
        <dbReference type="ARBA" id="ARBA00022741"/>
    </source>
</evidence>
<comment type="subcellular location">
    <subcellularLocation>
        <location evidence="1 8">Cytoplasm</location>
    </subcellularLocation>
</comment>
<comment type="function">
    <text evidence="8">Ligates lysine onto the cytidine present at position 34 of the AUA codon-specific tRNA(Ile) that contains the anticodon CAU, in an ATP-dependent manner. Cytidine is converted to lysidine, thus changing the amino acid specificity of the tRNA from methionine to isoleucine.</text>
</comment>
<dbReference type="InterPro" id="IPR014729">
    <property type="entry name" value="Rossmann-like_a/b/a_fold"/>
</dbReference>
<dbReference type="Gene3D" id="1.20.59.20">
    <property type="match status" value="1"/>
</dbReference>
<evidence type="ECO:0000256" key="1">
    <source>
        <dbReference type="ARBA" id="ARBA00004496"/>
    </source>
</evidence>
<dbReference type="EC" id="6.3.4.19" evidence="8"/>
<comment type="caution">
    <text evidence="10">The sequence shown here is derived from an EMBL/GenBank/DDBJ whole genome shotgun (WGS) entry which is preliminary data.</text>
</comment>
<dbReference type="Pfam" id="PF01171">
    <property type="entry name" value="ATP_bind_3"/>
    <property type="match status" value="1"/>
</dbReference>
<comment type="catalytic activity">
    <reaction evidence="7 8">
        <text>cytidine(34) in tRNA(Ile2) + L-lysine + ATP = lysidine(34) in tRNA(Ile2) + AMP + diphosphate + H(+)</text>
        <dbReference type="Rhea" id="RHEA:43744"/>
        <dbReference type="Rhea" id="RHEA-COMP:10625"/>
        <dbReference type="Rhea" id="RHEA-COMP:10670"/>
        <dbReference type="ChEBI" id="CHEBI:15378"/>
        <dbReference type="ChEBI" id="CHEBI:30616"/>
        <dbReference type="ChEBI" id="CHEBI:32551"/>
        <dbReference type="ChEBI" id="CHEBI:33019"/>
        <dbReference type="ChEBI" id="CHEBI:82748"/>
        <dbReference type="ChEBI" id="CHEBI:83665"/>
        <dbReference type="ChEBI" id="CHEBI:456215"/>
        <dbReference type="EC" id="6.3.4.19"/>
    </reaction>
</comment>
<dbReference type="Gene3D" id="3.50.40.10">
    <property type="entry name" value="Phenylalanyl-trna Synthetase, Chain B, domain 3"/>
    <property type="match status" value="1"/>
</dbReference>
<evidence type="ECO:0000313" key="10">
    <source>
        <dbReference type="EMBL" id="MSU01035.1"/>
    </source>
</evidence>
<comment type="domain">
    <text evidence="8">The N-terminal region contains the highly conserved SGGXDS motif, predicted to be a P-loop motif involved in ATP binding.</text>
</comment>
<gene>
    <name evidence="8 10" type="primary">tilS</name>
    <name evidence="10" type="ORF">FYJ83_06090</name>
</gene>
<keyword evidence="11" id="KW-1185">Reference proteome</keyword>
<evidence type="ECO:0000256" key="7">
    <source>
        <dbReference type="ARBA" id="ARBA00048539"/>
    </source>
</evidence>
<accession>A0A6N7XX16</accession>
<dbReference type="GO" id="GO:0032267">
    <property type="term" value="F:tRNA(Ile)-lysidine synthase activity"/>
    <property type="evidence" value="ECO:0007669"/>
    <property type="project" value="UniProtKB-EC"/>
</dbReference>
<dbReference type="InterPro" id="IPR012094">
    <property type="entry name" value="tRNA_Ile_lys_synt"/>
</dbReference>